<accession>A0A2P5DVD6</accession>
<keyword evidence="7" id="KW-0472">Membrane</keyword>
<dbReference type="OrthoDB" id="47007at2759"/>
<dbReference type="Pfam" id="PF00106">
    <property type="entry name" value="adh_short"/>
    <property type="match status" value="1"/>
</dbReference>
<evidence type="ECO:0000256" key="7">
    <source>
        <dbReference type="SAM" id="Phobius"/>
    </source>
</evidence>
<dbReference type="GO" id="GO:0005829">
    <property type="term" value="C:cytosol"/>
    <property type="evidence" value="ECO:0007669"/>
    <property type="project" value="TreeGrafter"/>
</dbReference>
<feature type="transmembrane region" description="Helical" evidence="7">
    <location>
        <begin position="6"/>
        <end position="30"/>
    </location>
</feature>
<keyword evidence="4" id="KW-0735">Signal-anchor</keyword>
<dbReference type="Proteomes" id="UP000237105">
    <property type="component" value="Unassembled WGS sequence"/>
</dbReference>
<proteinExistence type="inferred from homology"/>
<dbReference type="InterPro" id="IPR002347">
    <property type="entry name" value="SDR_fam"/>
</dbReference>
<evidence type="ECO:0000256" key="2">
    <source>
        <dbReference type="ARBA" id="ARBA00006484"/>
    </source>
</evidence>
<organism evidence="8 9">
    <name type="scientific">Parasponia andersonii</name>
    <name type="common">Sponia andersonii</name>
    <dbReference type="NCBI Taxonomy" id="3476"/>
    <lineage>
        <taxon>Eukaryota</taxon>
        <taxon>Viridiplantae</taxon>
        <taxon>Streptophyta</taxon>
        <taxon>Embryophyta</taxon>
        <taxon>Tracheophyta</taxon>
        <taxon>Spermatophyta</taxon>
        <taxon>Magnoliopsida</taxon>
        <taxon>eudicotyledons</taxon>
        <taxon>Gunneridae</taxon>
        <taxon>Pentapetalae</taxon>
        <taxon>rosids</taxon>
        <taxon>fabids</taxon>
        <taxon>Rosales</taxon>
        <taxon>Cannabaceae</taxon>
        <taxon>Parasponia</taxon>
    </lineage>
</organism>
<comment type="similarity">
    <text evidence="2 6">Belongs to the short-chain dehydrogenases/reductases (SDR) family.</text>
</comment>
<keyword evidence="7" id="KW-0812">Transmembrane</keyword>
<dbReference type="EMBL" id="JXTB01000014">
    <property type="protein sequence ID" value="PON77240.1"/>
    <property type="molecule type" value="Genomic_DNA"/>
</dbReference>
<evidence type="ECO:0000256" key="5">
    <source>
        <dbReference type="ARBA" id="ARBA00023002"/>
    </source>
</evidence>
<dbReference type="STRING" id="3476.A0A2P5DVD6"/>
<dbReference type="GO" id="GO:0016020">
    <property type="term" value="C:membrane"/>
    <property type="evidence" value="ECO:0007669"/>
    <property type="project" value="UniProtKB-SubCell"/>
</dbReference>
<comment type="subcellular location">
    <subcellularLocation>
        <location evidence="1">Membrane</location>
        <topology evidence="1">Single-pass type II membrane protein</topology>
    </subcellularLocation>
</comment>
<keyword evidence="5" id="KW-0560">Oxidoreductase</keyword>
<evidence type="ECO:0000313" key="8">
    <source>
        <dbReference type="EMBL" id="PON77240.1"/>
    </source>
</evidence>
<evidence type="ECO:0000256" key="6">
    <source>
        <dbReference type="RuleBase" id="RU000363"/>
    </source>
</evidence>
<dbReference type="GO" id="GO:0016491">
    <property type="term" value="F:oxidoreductase activity"/>
    <property type="evidence" value="ECO:0007669"/>
    <property type="project" value="UniProtKB-KW"/>
</dbReference>
<comment type="caution">
    <text evidence="8">The sequence shown here is derived from an EMBL/GenBank/DDBJ whole genome shotgun (WGS) entry which is preliminary data.</text>
</comment>
<evidence type="ECO:0000313" key="9">
    <source>
        <dbReference type="Proteomes" id="UP000237105"/>
    </source>
</evidence>
<dbReference type="PANTHER" id="PTHR43391:SF76">
    <property type="entry name" value="11-BETA-HYDROXYSTEROID DEHYDROGENASE-LIKE 2-RELATED"/>
    <property type="match status" value="1"/>
</dbReference>
<protein>
    <submittedName>
        <fullName evidence="8">Short-chain dehydrogenase/reductase</fullName>
    </submittedName>
</protein>
<dbReference type="PROSITE" id="PS00061">
    <property type="entry name" value="ADH_SHORT"/>
    <property type="match status" value="1"/>
</dbReference>
<reference evidence="9" key="1">
    <citation type="submission" date="2016-06" db="EMBL/GenBank/DDBJ databases">
        <title>Parallel loss of symbiosis genes in relatives of nitrogen-fixing non-legume Parasponia.</title>
        <authorList>
            <person name="Van Velzen R."/>
            <person name="Holmer R."/>
            <person name="Bu F."/>
            <person name="Rutten L."/>
            <person name="Van Zeijl A."/>
            <person name="Liu W."/>
            <person name="Santuari L."/>
            <person name="Cao Q."/>
            <person name="Sharma T."/>
            <person name="Shen D."/>
            <person name="Roswanjaya Y."/>
            <person name="Wardhani T."/>
            <person name="Kalhor M.S."/>
            <person name="Jansen J."/>
            <person name="Van den Hoogen J."/>
            <person name="Gungor B."/>
            <person name="Hartog M."/>
            <person name="Hontelez J."/>
            <person name="Verver J."/>
            <person name="Yang W.-C."/>
            <person name="Schijlen E."/>
            <person name="Repin R."/>
            <person name="Schilthuizen M."/>
            <person name="Schranz E."/>
            <person name="Heidstra R."/>
            <person name="Miyata K."/>
            <person name="Fedorova E."/>
            <person name="Kohlen W."/>
            <person name="Bisseling T."/>
            <person name="Smit S."/>
            <person name="Geurts R."/>
        </authorList>
    </citation>
    <scope>NUCLEOTIDE SEQUENCE [LARGE SCALE GENOMIC DNA]</scope>
    <source>
        <strain evidence="9">cv. WU1-14</strain>
    </source>
</reference>
<evidence type="ECO:0000256" key="3">
    <source>
        <dbReference type="ARBA" id="ARBA00022857"/>
    </source>
</evidence>
<keyword evidence="3" id="KW-0521">NADP</keyword>
<evidence type="ECO:0000256" key="1">
    <source>
        <dbReference type="ARBA" id="ARBA00004606"/>
    </source>
</evidence>
<dbReference type="AlphaFoldDB" id="A0A2P5DVD6"/>
<dbReference type="PRINTS" id="PR00081">
    <property type="entry name" value="GDHRDH"/>
</dbReference>
<evidence type="ECO:0000256" key="4">
    <source>
        <dbReference type="ARBA" id="ARBA00022968"/>
    </source>
</evidence>
<dbReference type="PANTHER" id="PTHR43391">
    <property type="entry name" value="RETINOL DEHYDROGENASE-RELATED"/>
    <property type="match status" value="1"/>
</dbReference>
<name>A0A2P5DVD6_PARAD</name>
<dbReference type="PRINTS" id="PR00080">
    <property type="entry name" value="SDRFAMILY"/>
</dbReference>
<gene>
    <name evidence="8" type="ORF">PanWU01x14_028590</name>
</gene>
<keyword evidence="9" id="KW-1185">Reference proteome</keyword>
<dbReference type="InterPro" id="IPR036291">
    <property type="entry name" value="NAD(P)-bd_dom_sf"/>
</dbReference>
<dbReference type="Gene3D" id="3.40.50.720">
    <property type="entry name" value="NAD(P)-binding Rossmann-like Domain"/>
    <property type="match status" value="1"/>
</dbReference>
<dbReference type="InterPro" id="IPR020904">
    <property type="entry name" value="Sc_DH/Rdtase_CS"/>
</dbReference>
<keyword evidence="7" id="KW-1133">Transmembrane helix</keyword>
<dbReference type="SUPFAM" id="SSF51735">
    <property type="entry name" value="NAD(P)-binding Rossmann-fold domains"/>
    <property type="match status" value="1"/>
</dbReference>
<sequence>MDFINIITNILIPPTSLTLLLIILPPYLFFKYLFTTVRPIFTEDILGKVVVITGASSGIGERMAYEYARRGARLALVARREGRLQSVASIATLLGCKDVITIPADVSKAEDCRRFVNETINYYGRLDHLVNNAGVAPVCMFVESPDITKFVSAMDINFWGSVYPTYFAIPYLKRTKGKIIVISSVASWLPVPRLGLYTATKAAVTSFYETLRVEIGREVGITIVTPGLTESEMTQGKFLTQRGTLELDQEMRDVVMSMTPVMPAKETAKAIVTGACEGAYYLTVPTWARATYYWHAFFPEVLEWCNRLLLMPGPGSTDRDTPSRKIVEALARVTQGLQPGVVDFPELNVDHSEMPYSCY</sequence>